<dbReference type="EMBL" id="CP003493">
    <property type="protein sequence ID" value="AFV88368.1"/>
    <property type="molecule type" value="Genomic_DNA"/>
</dbReference>
<feature type="compositionally biased region" description="Low complexity" evidence="7">
    <location>
        <begin position="568"/>
        <end position="583"/>
    </location>
</feature>
<dbReference type="SUPFAM" id="SSF52540">
    <property type="entry name" value="P-loop containing nucleoside triphosphate hydrolases"/>
    <property type="match status" value="1"/>
</dbReference>
<dbReference type="PROSITE" id="PS50929">
    <property type="entry name" value="ABC_TM1F"/>
    <property type="match status" value="1"/>
</dbReference>
<dbReference type="InterPro" id="IPR039421">
    <property type="entry name" value="Type_1_exporter"/>
</dbReference>
<dbReference type="InterPro" id="IPR003593">
    <property type="entry name" value="AAA+_ATPase"/>
</dbReference>
<feature type="domain" description="ABC transmembrane type-1" evidence="10">
    <location>
        <begin position="21"/>
        <end position="301"/>
    </location>
</feature>
<gene>
    <name evidence="11" type="primary">cydD</name>
    <name evidence="11" type="ordered locus">PACID_05270</name>
</gene>
<dbReference type="PANTHER" id="PTHR24221:SF590">
    <property type="entry name" value="COMPONENT LINKED WITH THE ASSEMBLY OF CYTOCHROME' TRANSPORT TRANSMEMBRANE ATP-BINDING PROTEIN ABC TRANSPORTER CYDD-RELATED"/>
    <property type="match status" value="1"/>
</dbReference>
<dbReference type="CDD" id="cd03228">
    <property type="entry name" value="ABCC_MRP_Like"/>
    <property type="match status" value="1"/>
</dbReference>
<dbReference type="InterPro" id="IPR014216">
    <property type="entry name" value="ABC_transptr_CydD"/>
</dbReference>
<feature type="transmembrane region" description="Helical" evidence="8">
    <location>
        <begin position="60"/>
        <end position="81"/>
    </location>
</feature>
<feature type="region of interest" description="Disordered" evidence="7">
    <location>
        <begin position="317"/>
        <end position="351"/>
    </location>
</feature>
<evidence type="ECO:0000256" key="1">
    <source>
        <dbReference type="ARBA" id="ARBA00004651"/>
    </source>
</evidence>
<keyword evidence="2 8" id="KW-0812">Transmembrane</keyword>
<dbReference type="PROSITE" id="PS00211">
    <property type="entry name" value="ABC_TRANSPORTER_1"/>
    <property type="match status" value="1"/>
</dbReference>
<dbReference type="Pfam" id="PF00005">
    <property type="entry name" value="ABC_tran"/>
    <property type="match status" value="1"/>
</dbReference>
<dbReference type="InterPro" id="IPR017871">
    <property type="entry name" value="ABC_transporter-like_CS"/>
</dbReference>
<accession>K7RU04</accession>
<dbReference type="Gene3D" id="1.20.1560.10">
    <property type="entry name" value="ABC transporter type 1, transmembrane domain"/>
    <property type="match status" value="1"/>
</dbReference>
<evidence type="ECO:0000256" key="5">
    <source>
        <dbReference type="ARBA" id="ARBA00022989"/>
    </source>
</evidence>
<dbReference type="GO" id="GO:0042883">
    <property type="term" value="P:cysteine transport"/>
    <property type="evidence" value="ECO:0007669"/>
    <property type="project" value="InterPro"/>
</dbReference>
<dbReference type="InterPro" id="IPR011527">
    <property type="entry name" value="ABC1_TM_dom"/>
</dbReference>
<dbReference type="Proteomes" id="UP000000214">
    <property type="component" value="Chromosome"/>
</dbReference>
<dbReference type="SUPFAM" id="SSF90123">
    <property type="entry name" value="ABC transporter transmembrane region"/>
    <property type="match status" value="1"/>
</dbReference>
<proteinExistence type="predicted"/>
<dbReference type="SMART" id="SM00382">
    <property type="entry name" value="AAA"/>
    <property type="match status" value="1"/>
</dbReference>
<feature type="transmembrane region" description="Helical" evidence="8">
    <location>
        <begin position="157"/>
        <end position="178"/>
    </location>
</feature>
<dbReference type="GO" id="GO:0005524">
    <property type="term" value="F:ATP binding"/>
    <property type="evidence" value="ECO:0007669"/>
    <property type="project" value="UniProtKB-KW"/>
</dbReference>
<dbReference type="GO" id="GO:0016887">
    <property type="term" value="F:ATP hydrolysis activity"/>
    <property type="evidence" value="ECO:0007669"/>
    <property type="project" value="InterPro"/>
</dbReference>
<evidence type="ECO:0000259" key="10">
    <source>
        <dbReference type="PROSITE" id="PS50929"/>
    </source>
</evidence>
<name>K7RU04_ACIA4</name>
<dbReference type="STRING" id="1171373.PACID_05270"/>
<feature type="region of interest" description="Disordered" evidence="7">
    <location>
        <begin position="568"/>
        <end position="591"/>
    </location>
</feature>
<dbReference type="GO" id="GO:0005886">
    <property type="term" value="C:plasma membrane"/>
    <property type="evidence" value="ECO:0007669"/>
    <property type="project" value="UniProtKB-SubCell"/>
</dbReference>
<dbReference type="AlphaFoldDB" id="K7RU04"/>
<dbReference type="eggNOG" id="COG4988">
    <property type="taxonomic scope" value="Bacteria"/>
</dbReference>
<feature type="transmembrane region" description="Helical" evidence="8">
    <location>
        <begin position="20"/>
        <end position="40"/>
    </location>
</feature>
<feature type="compositionally biased region" description="Low complexity" evidence="7">
    <location>
        <begin position="322"/>
        <end position="343"/>
    </location>
</feature>
<evidence type="ECO:0000256" key="4">
    <source>
        <dbReference type="ARBA" id="ARBA00022840"/>
    </source>
</evidence>
<evidence type="ECO:0000313" key="12">
    <source>
        <dbReference type="Proteomes" id="UP000000214"/>
    </source>
</evidence>
<evidence type="ECO:0000256" key="8">
    <source>
        <dbReference type="SAM" id="Phobius"/>
    </source>
</evidence>
<feature type="domain" description="ABC transporter" evidence="9">
    <location>
        <begin position="354"/>
        <end position="588"/>
    </location>
</feature>
<dbReference type="KEGG" id="pbo:PACID_05270"/>
<dbReference type="Gene3D" id="3.40.50.300">
    <property type="entry name" value="P-loop containing nucleotide triphosphate hydrolases"/>
    <property type="match status" value="1"/>
</dbReference>
<evidence type="ECO:0000256" key="7">
    <source>
        <dbReference type="SAM" id="MobiDB-lite"/>
    </source>
</evidence>
<evidence type="ECO:0000256" key="2">
    <source>
        <dbReference type="ARBA" id="ARBA00022692"/>
    </source>
</evidence>
<evidence type="ECO:0000313" key="11">
    <source>
        <dbReference type="EMBL" id="AFV88368.1"/>
    </source>
</evidence>
<dbReference type="GO" id="GO:0140359">
    <property type="term" value="F:ABC-type transporter activity"/>
    <property type="evidence" value="ECO:0007669"/>
    <property type="project" value="InterPro"/>
</dbReference>
<keyword evidence="3" id="KW-0547">Nucleotide-binding</keyword>
<organism evidence="11 12">
    <name type="scientific">Acidipropionibacterium acidipropionici (strain ATCC 4875 / DSM 20272 / JCM 6432 / NBRC 12425 / NCIMB 8070 / 4)</name>
    <name type="common">Propionibacterium acidipropionici</name>
    <dbReference type="NCBI Taxonomy" id="1171373"/>
    <lineage>
        <taxon>Bacteria</taxon>
        <taxon>Bacillati</taxon>
        <taxon>Actinomycetota</taxon>
        <taxon>Actinomycetes</taxon>
        <taxon>Propionibacteriales</taxon>
        <taxon>Propionibacteriaceae</taxon>
        <taxon>Acidipropionibacterium</taxon>
    </lineage>
</organism>
<feature type="transmembrane region" description="Helical" evidence="8">
    <location>
        <begin position="244"/>
        <end position="266"/>
    </location>
</feature>
<dbReference type="InterPro" id="IPR036640">
    <property type="entry name" value="ABC1_TM_sf"/>
</dbReference>
<keyword evidence="4" id="KW-0067">ATP-binding</keyword>
<sequence length="591" mass="61856">MAPPLDPRLIRRARATVPFLVALCVTGVVTAGLVLAQAWLLSRSVSSIFTTHRMDGVGRWAALLALVFCGRGLTSWATEWLSHRASAAVKSQLRGDLLRARLARPTDSSTPSGTLITLITTGLDALDGFYSKYLPQLVLAVIVPVVLAVAIGTRDVVSVVIIAVTIPLIPLFMALIGWRTEAAVRKRFRVQTRLANHFADLMSGLPTLQVFGRARAQLEGLRRTEEANRTETMRTLRISFLSSFALELLATLSVALVAVTIGFRVAAGGMDLRTSLFILILAPEVYLPVREVGARYHDSADGMAAAEAAFAVIDRAGEPRTSESSPSSPPASDSPSPASSPGSMDVPSPHDVPVVLEGLRHTYPGAGAPALDGLDLRIEPGALVALAGHSGGGKTTALDCLLGFLTPDSGHIRVGEVDLVGASPDTWRAWRRRLAYVSQDPAMIRGTLAGNLRLGAADASDGQLRDALDRCGADSLALGKGVDDDAEGLSAGERRRVAMARALLRVELGGAGMLILDEPTAGLDDAAEARVLETVRGLGASVLVVSHRAAVLEGADVVVTLQGPAPASATVSPAAASSPLTPSQVGGEGRR</sequence>
<feature type="transmembrane region" description="Helical" evidence="8">
    <location>
        <begin position="133"/>
        <end position="151"/>
    </location>
</feature>
<evidence type="ECO:0000259" key="9">
    <source>
        <dbReference type="PROSITE" id="PS50893"/>
    </source>
</evidence>
<keyword evidence="5 8" id="KW-1133">Transmembrane helix</keyword>
<dbReference type="InterPro" id="IPR027417">
    <property type="entry name" value="P-loop_NTPase"/>
</dbReference>
<dbReference type="NCBIfam" id="TIGR02857">
    <property type="entry name" value="CydD"/>
    <property type="match status" value="1"/>
</dbReference>
<dbReference type="HOGENOM" id="CLU_000604_84_9_11"/>
<reference evidence="11 12" key="1">
    <citation type="journal article" date="2012" name="BMC Genomics">
        <title>The genome sequence of Propionibacterium acidipropionici provides insights into its biotechnological and industrial potential.</title>
        <authorList>
            <person name="Parizzi L.P."/>
            <person name="Grassi M.C."/>
            <person name="Llerena L.A."/>
            <person name="Carazzolle M.F."/>
            <person name="Queiroz V.L."/>
            <person name="Lunardi I."/>
            <person name="Zeidler A.F."/>
            <person name="Teixeira P.J."/>
            <person name="Mieczkowski P."/>
            <person name="Rincones J."/>
            <person name="Pereira G.A."/>
        </authorList>
    </citation>
    <scope>NUCLEOTIDE SEQUENCE [LARGE SCALE GENOMIC DNA]</scope>
    <source>
        <strain evidence="12">ATCC 4875 / DSM 20272 / JCM 6432 / NBRC 12425 / NCIMB 8070</strain>
    </source>
</reference>
<dbReference type="PANTHER" id="PTHR24221">
    <property type="entry name" value="ATP-BINDING CASSETTE SUB-FAMILY B"/>
    <property type="match status" value="1"/>
</dbReference>
<comment type="subcellular location">
    <subcellularLocation>
        <location evidence="1">Cell membrane</location>
        <topology evidence="1">Multi-pass membrane protein</topology>
    </subcellularLocation>
</comment>
<dbReference type="CDD" id="cd18584">
    <property type="entry name" value="ABC_6TM_AarD_CydD"/>
    <property type="match status" value="1"/>
</dbReference>
<dbReference type="PROSITE" id="PS50893">
    <property type="entry name" value="ABC_TRANSPORTER_2"/>
    <property type="match status" value="1"/>
</dbReference>
<keyword evidence="6 8" id="KW-0472">Membrane</keyword>
<dbReference type="InterPro" id="IPR003439">
    <property type="entry name" value="ABC_transporter-like_ATP-bd"/>
</dbReference>
<evidence type="ECO:0000256" key="6">
    <source>
        <dbReference type="ARBA" id="ARBA00023136"/>
    </source>
</evidence>
<evidence type="ECO:0000256" key="3">
    <source>
        <dbReference type="ARBA" id="ARBA00022741"/>
    </source>
</evidence>
<dbReference type="Pfam" id="PF00664">
    <property type="entry name" value="ABC_membrane"/>
    <property type="match status" value="1"/>
</dbReference>
<protein>
    <submittedName>
        <fullName evidence="11">Thiol reductant ABC exporter, CydD subunit</fullName>
    </submittedName>
</protein>
<dbReference type="PATRIC" id="fig|1171373.8.peg.531"/>